<reference evidence="8" key="2">
    <citation type="submission" date="2021-04" db="EMBL/GenBank/DDBJ databases">
        <authorList>
            <person name="Gilroy R."/>
        </authorList>
    </citation>
    <scope>NUCLEOTIDE SEQUENCE</scope>
    <source>
        <strain evidence="8">CHK187-11901</strain>
    </source>
</reference>
<keyword evidence="2 6" id="KW-0227">DNA damage</keyword>
<dbReference type="Pfam" id="PF14520">
    <property type="entry name" value="HHH_5"/>
    <property type="match status" value="1"/>
</dbReference>
<dbReference type="GO" id="GO:0006281">
    <property type="term" value="P:DNA repair"/>
    <property type="evidence" value="ECO:0007669"/>
    <property type="project" value="UniProtKB-UniRule"/>
</dbReference>
<evidence type="ECO:0000313" key="8">
    <source>
        <dbReference type="EMBL" id="HJC37359.1"/>
    </source>
</evidence>
<dbReference type="GO" id="GO:0048476">
    <property type="term" value="C:Holliday junction resolvase complex"/>
    <property type="evidence" value="ECO:0007669"/>
    <property type="project" value="UniProtKB-UniRule"/>
</dbReference>
<comment type="caution">
    <text evidence="6">Lacks conserved residue(s) required for the propagation of feature annotation.</text>
</comment>
<evidence type="ECO:0000256" key="4">
    <source>
        <dbReference type="ARBA" id="ARBA00023172"/>
    </source>
</evidence>
<dbReference type="GO" id="GO:0000400">
    <property type="term" value="F:four-way junction DNA binding"/>
    <property type="evidence" value="ECO:0007669"/>
    <property type="project" value="UniProtKB-UniRule"/>
</dbReference>
<dbReference type="NCBIfam" id="TIGR00084">
    <property type="entry name" value="ruvA"/>
    <property type="match status" value="1"/>
</dbReference>
<dbReference type="InterPro" id="IPR036267">
    <property type="entry name" value="RuvA_C_sf"/>
</dbReference>
<dbReference type="SUPFAM" id="SSF50249">
    <property type="entry name" value="Nucleic acid-binding proteins"/>
    <property type="match status" value="1"/>
</dbReference>
<dbReference type="GO" id="GO:0009379">
    <property type="term" value="C:Holliday junction helicase complex"/>
    <property type="evidence" value="ECO:0007669"/>
    <property type="project" value="InterPro"/>
</dbReference>
<feature type="domain" description="Helix-hairpin-helix DNA-binding motif class 1" evidence="7">
    <location>
        <begin position="70"/>
        <end position="89"/>
    </location>
</feature>
<dbReference type="GO" id="GO:0005737">
    <property type="term" value="C:cytoplasm"/>
    <property type="evidence" value="ECO:0007669"/>
    <property type="project" value="UniProtKB-SubCell"/>
</dbReference>
<evidence type="ECO:0000256" key="2">
    <source>
        <dbReference type="ARBA" id="ARBA00022763"/>
    </source>
</evidence>
<dbReference type="InterPro" id="IPR000085">
    <property type="entry name" value="RuvA"/>
</dbReference>
<name>A0A9D2NUT1_9FIRM</name>
<feature type="domain" description="Helix-hairpin-helix DNA-binding motif class 1" evidence="7">
    <location>
        <begin position="105"/>
        <end position="124"/>
    </location>
</feature>
<dbReference type="CDD" id="cd14332">
    <property type="entry name" value="UBA_RuvA_C"/>
    <property type="match status" value="1"/>
</dbReference>
<evidence type="ECO:0000256" key="1">
    <source>
        <dbReference type="ARBA" id="ARBA00022490"/>
    </source>
</evidence>
<dbReference type="HAMAP" id="MF_00031">
    <property type="entry name" value="DNA_HJ_migration_RuvA"/>
    <property type="match status" value="1"/>
</dbReference>
<dbReference type="InterPro" id="IPR011114">
    <property type="entry name" value="RuvA_C"/>
</dbReference>
<sequence>MIAFVRGTVFSMSADALIIDNNGIGYRIFTPQAHKFHLGSEVTLYTYQQVREDDISLFGFDTPEAYEVFLRLISVKGVGAKTALAMLGVCTPGKMIEAIENNDVKLLKSLPGIGAKTAQQIVLDLKGKLVEEAAETKAEENQELNDALDALRALGYKGSELAGLRRELAKLDAMSTDAYIRKALGIMAKKSGV</sequence>
<dbReference type="GO" id="GO:0006310">
    <property type="term" value="P:DNA recombination"/>
    <property type="evidence" value="ECO:0007669"/>
    <property type="project" value="UniProtKB-UniRule"/>
</dbReference>
<dbReference type="Pfam" id="PF07499">
    <property type="entry name" value="RuvA_C"/>
    <property type="match status" value="1"/>
</dbReference>
<comment type="subcellular location">
    <subcellularLocation>
        <location evidence="6">Cytoplasm</location>
    </subcellularLocation>
</comment>
<dbReference type="Gene3D" id="1.10.150.20">
    <property type="entry name" value="5' to 3' exonuclease, C-terminal subdomain"/>
    <property type="match status" value="1"/>
</dbReference>
<evidence type="ECO:0000256" key="6">
    <source>
        <dbReference type="HAMAP-Rule" id="MF_00031"/>
    </source>
</evidence>
<dbReference type="Pfam" id="PF01330">
    <property type="entry name" value="RuvA_N"/>
    <property type="match status" value="1"/>
</dbReference>
<comment type="similarity">
    <text evidence="6">Belongs to the RuvA family.</text>
</comment>
<dbReference type="GO" id="GO:0016787">
    <property type="term" value="F:hydrolase activity"/>
    <property type="evidence" value="ECO:0007669"/>
    <property type="project" value="UniProtKB-KW"/>
</dbReference>
<gene>
    <name evidence="6 8" type="primary">ruvA</name>
    <name evidence="8" type="ORF">H9702_09570</name>
</gene>
<keyword evidence="8" id="KW-0378">Hydrolase</keyword>
<comment type="function">
    <text evidence="6">The RuvA-RuvB-RuvC complex processes Holliday junction (HJ) DNA during genetic recombination and DNA repair, while the RuvA-RuvB complex plays an important role in the rescue of blocked DNA replication forks via replication fork reversal (RFR). RuvA specifically binds to HJ cruciform DNA, conferring on it an open structure. The RuvB hexamer acts as an ATP-dependent pump, pulling dsDNA into and through the RuvAB complex. HJ branch migration allows RuvC to scan DNA until it finds its consensus sequence, where it cleaves and resolves the cruciform DNA.</text>
</comment>
<dbReference type="InterPro" id="IPR010994">
    <property type="entry name" value="RuvA_2-like"/>
</dbReference>
<reference evidence="8" key="1">
    <citation type="journal article" date="2021" name="PeerJ">
        <title>Extensive microbial diversity within the chicken gut microbiome revealed by metagenomics and culture.</title>
        <authorList>
            <person name="Gilroy R."/>
            <person name="Ravi A."/>
            <person name="Getino M."/>
            <person name="Pursley I."/>
            <person name="Horton D.L."/>
            <person name="Alikhan N.F."/>
            <person name="Baker D."/>
            <person name="Gharbi K."/>
            <person name="Hall N."/>
            <person name="Watson M."/>
            <person name="Adriaenssens E.M."/>
            <person name="Foster-Nyarko E."/>
            <person name="Jarju S."/>
            <person name="Secka A."/>
            <person name="Antonio M."/>
            <person name="Oren A."/>
            <person name="Chaudhuri R.R."/>
            <person name="La Ragione R."/>
            <person name="Hildebrand F."/>
            <person name="Pallen M.J."/>
        </authorList>
    </citation>
    <scope>NUCLEOTIDE SEQUENCE</scope>
    <source>
        <strain evidence="8">CHK187-11901</strain>
    </source>
</reference>
<feature type="region of interest" description="Domain III" evidence="6">
    <location>
        <begin position="139"/>
        <end position="193"/>
    </location>
</feature>
<comment type="domain">
    <text evidence="6">Has three domains with a flexible linker between the domains II and III and assumes an 'L' shape. Domain III is highly mobile and contacts RuvB.</text>
</comment>
<accession>A0A9D2NUT1</accession>
<evidence type="ECO:0000259" key="7">
    <source>
        <dbReference type="SMART" id="SM00278"/>
    </source>
</evidence>
<dbReference type="SMART" id="SM00278">
    <property type="entry name" value="HhH1"/>
    <property type="match status" value="2"/>
</dbReference>
<dbReference type="InterPro" id="IPR013849">
    <property type="entry name" value="DNA_helicase_Holl-junc_RuvA_I"/>
</dbReference>
<dbReference type="InterPro" id="IPR012340">
    <property type="entry name" value="NA-bd_OB-fold"/>
</dbReference>
<keyword evidence="3 6" id="KW-0238">DNA-binding</keyword>
<keyword evidence="4 6" id="KW-0233">DNA recombination</keyword>
<evidence type="ECO:0000313" key="9">
    <source>
        <dbReference type="Proteomes" id="UP000823896"/>
    </source>
</evidence>
<dbReference type="AlphaFoldDB" id="A0A9D2NUT1"/>
<organism evidence="8 9">
    <name type="scientific">Candidatus Merdibacter merdavium</name>
    <dbReference type="NCBI Taxonomy" id="2838692"/>
    <lineage>
        <taxon>Bacteria</taxon>
        <taxon>Bacillati</taxon>
        <taxon>Bacillota</taxon>
        <taxon>Erysipelotrichia</taxon>
        <taxon>Erysipelotrichales</taxon>
        <taxon>Erysipelotrichaceae</taxon>
        <taxon>Merdibacter</taxon>
    </lineage>
</organism>
<protein>
    <recommendedName>
        <fullName evidence="6">Holliday junction branch migration complex subunit RuvA</fullName>
    </recommendedName>
</protein>
<dbReference type="Proteomes" id="UP000823896">
    <property type="component" value="Unassembled WGS sequence"/>
</dbReference>
<dbReference type="EMBL" id="DWWM01000057">
    <property type="protein sequence ID" value="HJC37359.1"/>
    <property type="molecule type" value="Genomic_DNA"/>
</dbReference>
<dbReference type="GO" id="GO:0005524">
    <property type="term" value="F:ATP binding"/>
    <property type="evidence" value="ECO:0007669"/>
    <property type="project" value="InterPro"/>
</dbReference>
<dbReference type="GO" id="GO:0009378">
    <property type="term" value="F:four-way junction helicase activity"/>
    <property type="evidence" value="ECO:0007669"/>
    <property type="project" value="InterPro"/>
</dbReference>
<evidence type="ECO:0000256" key="3">
    <source>
        <dbReference type="ARBA" id="ARBA00023125"/>
    </source>
</evidence>
<keyword evidence="1 6" id="KW-0963">Cytoplasm</keyword>
<dbReference type="Gene3D" id="2.40.50.140">
    <property type="entry name" value="Nucleic acid-binding proteins"/>
    <property type="match status" value="1"/>
</dbReference>
<comment type="caution">
    <text evidence="8">The sequence shown here is derived from an EMBL/GenBank/DDBJ whole genome shotgun (WGS) entry which is preliminary data.</text>
</comment>
<dbReference type="SUPFAM" id="SSF47781">
    <property type="entry name" value="RuvA domain 2-like"/>
    <property type="match status" value="1"/>
</dbReference>
<proteinExistence type="inferred from homology"/>
<evidence type="ECO:0000256" key="5">
    <source>
        <dbReference type="ARBA" id="ARBA00023204"/>
    </source>
</evidence>
<keyword evidence="5 6" id="KW-0234">DNA repair</keyword>
<comment type="subunit">
    <text evidence="6">Homotetramer. Forms an RuvA(8)-RuvB(12)-Holliday junction (HJ) complex. HJ DNA is sandwiched between 2 RuvA tetramers; dsDNA enters through RuvA and exits via RuvB. An RuvB hexamer assembles on each DNA strand where it exits the tetramer. Each RuvB hexamer is contacted by two RuvA subunits (via domain III) on 2 adjacent RuvB subunits; this complex drives branch migration. In the full resolvosome a probable DNA-RuvA(4)-RuvB(12)-RuvC(2) complex forms which resolves the HJ.</text>
</comment>
<dbReference type="Gene3D" id="1.10.8.10">
    <property type="entry name" value="DNA helicase RuvA subunit, C-terminal domain"/>
    <property type="match status" value="1"/>
</dbReference>
<dbReference type="SUPFAM" id="SSF46929">
    <property type="entry name" value="DNA helicase RuvA subunit, C-terminal domain"/>
    <property type="match status" value="1"/>
</dbReference>
<dbReference type="InterPro" id="IPR003583">
    <property type="entry name" value="Hlx-hairpin-Hlx_DNA-bd_motif"/>
</dbReference>